<evidence type="ECO:0000256" key="6">
    <source>
        <dbReference type="ARBA" id="ARBA00022801"/>
    </source>
</evidence>
<dbReference type="Gene3D" id="3.40.50.300">
    <property type="entry name" value="P-loop containing nucleotide triphosphate hydrolases"/>
    <property type="match status" value="2"/>
</dbReference>
<dbReference type="CDD" id="cd20435">
    <property type="entry name" value="Tudor_TDRD12_rpt2"/>
    <property type="match status" value="1"/>
</dbReference>
<evidence type="ECO:0000256" key="4">
    <source>
        <dbReference type="ARBA" id="ARBA00022741"/>
    </source>
</evidence>
<dbReference type="GO" id="GO:0005524">
    <property type="term" value="F:ATP binding"/>
    <property type="evidence" value="ECO:0007669"/>
    <property type="project" value="UniProtKB-KW"/>
</dbReference>
<evidence type="ECO:0000256" key="12">
    <source>
        <dbReference type="ARBA" id="ARBA00047984"/>
    </source>
</evidence>
<dbReference type="InterPro" id="IPR014001">
    <property type="entry name" value="Helicase_ATP-bd"/>
</dbReference>
<evidence type="ECO:0000313" key="17">
    <source>
        <dbReference type="Proteomes" id="UP001152798"/>
    </source>
</evidence>
<accession>A0A9P0E455</accession>
<dbReference type="EMBL" id="OV725077">
    <property type="protein sequence ID" value="CAH1391361.1"/>
    <property type="molecule type" value="Genomic_DNA"/>
</dbReference>
<dbReference type="GO" id="GO:0003724">
    <property type="term" value="F:RNA helicase activity"/>
    <property type="evidence" value="ECO:0007669"/>
    <property type="project" value="UniProtKB-EC"/>
</dbReference>
<keyword evidence="6" id="KW-0378">Hydrolase</keyword>
<evidence type="ECO:0000259" key="15">
    <source>
        <dbReference type="SMART" id="SM00487"/>
    </source>
</evidence>
<dbReference type="GO" id="GO:0005737">
    <property type="term" value="C:cytoplasm"/>
    <property type="evidence" value="ECO:0007669"/>
    <property type="project" value="UniProtKB-ARBA"/>
</dbReference>
<dbReference type="InterPro" id="IPR002999">
    <property type="entry name" value="Tudor"/>
</dbReference>
<evidence type="ECO:0000256" key="10">
    <source>
        <dbReference type="ARBA" id="ARBA00023158"/>
    </source>
</evidence>
<feature type="compositionally biased region" description="Basic and acidic residues" evidence="13">
    <location>
        <begin position="646"/>
        <end position="658"/>
    </location>
</feature>
<keyword evidence="10" id="KW-0943">RNA-mediated gene silencing</keyword>
<evidence type="ECO:0000256" key="13">
    <source>
        <dbReference type="SAM" id="MobiDB-lite"/>
    </source>
</evidence>
<dbReference type="SUPFAM" id="SSF63748">
    <property type="entry name" value="Tudor/PWWP/MBT"/>
    <property type="match status" value="3"/>
</dbReference>
<feature type="compositionally biased region" description="Basic and acidic residues" evidence="13">
    <location>
        <begin position="498"/>
        <end position="525"/>
    </location>
</feature>
<feature type="compositionally biased region" description="Polar residues" evidence="13">
    <location>
        <begin position="307"/>
        <end position="316"/>
    </location>
</feature>
<dbReference type="PANTHER" id="PTHR22655">
    <property type="entry name" value="ATP-DEPENDENT RNA HELICASE TDRD12-RELATED"/>
    <property type="match status" value="1"/>
</dbReference>
<feature type="compositionally biased region" description="Polar residues" evidence="13">
    <location>
        <begin position="1758"/>
        <end position="1770"/>
    </location>
</feature>
<organism evidence="16 17">
    <name type="scientific">Nezara viridula</name>
    <name type="common">Southern green stink bug</name>
    <name type="synonym">Cimex viridulus</name>
    <dbReference type="NCBI Taxonomy" id="85310"/>
    <lineage>
        <taxon>Eukaryota</taxon>
        <taxon>Metazoa</taxon>
        <taxon>Ecdysozoa</taxon>
        <taxon>Arthropoda</taxon>
        <taxon>Hexapoda</taxon>
        <taxon>Insecta</taxon>
        <taxon>Pterygota</taxon>
        <taxon>Neoptera</taxon>
        <taxon>Paraneoptera</taxon>
        <taxon>Hemiptera</taxon>
        <taxon>Heteroptera</taxon>
        <taxon>Panheteroptera</taxon>
        <taxon>Pentatomomorpha</taxon>
        <taxon>Pentatomoidea</taxon>
        <taxon>Pentatomidae</taxon>
        <taxon>Pentatominae</taxon>
        <taxon>Nezara</taxon>
    </lineage>
</organism>
<dbReference type="GO" id="GO:0007283">
    <property type="term" value="P:spermatogenesis"/>
    <property type="evidence" value="ECO:0007669"/>
    <property type="project" value="UniProtKB-KW"/>
</dbReference>
<dbReference type="Gene3D" id="2.40.50.90">
    <property type="match status" value="1"/>
</dbReference>
<dbReference type="SUPFAM" id="SSF49764">
    <property type="entry name" value="HSP20-like chaperones"/>
    <property type="match status" value="1"/>
</dbReference>
<dbReference type="OrthoDB" id="249932at2759"/>
<evidence type="ECO:0000256" key="2">
    <source>
        <dbReference type="ARBA" id="ARBA00022473"/>
    </source>
</evidence>
<keyword evidence="7" id="KW-0347">Helicase</keyword>
<proteinExistence type="predicted"/>
<keyword evidence="11" id="KW-0469">Meiosis</keyword>
<sequence length="2033" mass="231605">MNEEYSSEISNHSLQDGFIEVLNVIDPFTYSVRCQDCLSSEEINVELKRIIPECVSLKSDNVDKINSLVIVEESDGKYYRGYLKYKEEKNIFYVNRIDIGDDISIQSCNVYYLNESLFKLEAQRHTIKLYGIIPSPEVTSNQLNDCYVILADLIRNTTNATLNECYLIDKFYYGSIEVVTYYNNKFCNIFLKDILLEKRVAHLSNNFEHDISAKNGQQESIPEHSLIKKVAVGLRNIEITPQHSLYLNALTSGLLINPESFTDCLLKTETPKSKRPAVAVENKLDKRREGYEMADLQQFPGIGHGRASSSFPNKSGQSGGRGKIKSLLQNFNDNKTIQDSQFQSQDVISKSDFPDCGFFERPESSSVKVNYVESKNDSKLNTSLMLNQFDKDSAENVIYSANEINKNTMSEELCFQLLKGKNKKLNSDPRNKKSKYFSQSHKSKAHNYHHDATFSFPTKENYNENSFNQNQNEQIPVNSFSLGSRTFSSVNKTSPLKQEPDQVEHENSPFKSLTHDDMTKVDTKRKVNTNSDIRENYEFQKDSSFSENNSSIVSSPSATPLLLSTPSTPAALASTPASEEKSIKNDGHIKSMGRGFLFNKFTESQRSNYDSVSVNKYESLQKSKDYNDLPSCSKFESLKKSNDVLCDSSRERKSESPEKSIGYNNLPRENNSEVLQKSKDEQDIINDSQDTSDHEDRYFDIEEPTYLNCTKEFTPLDNKIETSQNVVKSDDEHYEKLLNLAPDSEHEPLDDKSLVNSSAQAKLEGDLEQQILRDYSVGQIPERMKMSCGLIHGNVNANPVSKLSDLKLEQHVFSNLNAKNMRELSRSQMFAVPVLLQRRNLVLIGPPNSGKTLAYVMSFLSLLHDNEYYSSLKPGNGPRCIFVSSCAQNVNYISQFCSAICGAKLTIITTHGGGLELERKEDLTNGCEILVTTPRCLLRLLKHTSVTNLFRVCHIVFDDIDSLLSTFCTEVKEIMGNLNKMLQIRKRYSGIGIQVVLVGEKWTPLLEEITFKGLDSPVLCITAHLEAALYARIKPKTYILSPDNKVKKLKELLDCTSKIIRTVIVCRSADEVKSLRPLLELTMSDVLVAHEEMGLNQLIEVGDLWIRCTSPPILLCSDLVLAELAVTNAQWLIHYSMPDNKSSFSERFSTIKEHLYDRIKYPKTAPPECQVHILVDDTNELQFPELITFLKRLNTSIPDVILEAVKKISVLKEEKKIGVPFCENLLMLGKCWRNDKCKRQHIFIKSRDTPDNLPVNGNMKVKLLYAHNPSHYSVRILAIKNSDNDEWTEFPSYYAIIALKMSNYFSFRENRFAHGRVKIGDLVAIEVEPDLMFKRAKVIDIITRDDKYNPVEVLIHFIDEGSVDKMTVSELLHLPSELQIYSQEAYDLYLLGLQPVDYDKSWSYASTLKIQKSISNLNFQEGDNKFFTANVALVTGKNLLATSFLCYEWLDLNKCHVVLFSPKKFILETGLAEPNVTHYSTLMNLALDAGLISHIPKEFKKSDIDEDVEKIQWAHLDKDNTNIVHVISSDSPSLFFLKLFKFSDRLEELEKELTAILDLKVTSFETLEYDMICAAKNPNDNRWNRGMVNNVTADEVEIFFVDYGDILVVPWSSVSRLPKGFISRLPFQAIECSLVGISPLDADWLPQAIEAFDSMCSNDEHKLLRMFAKVCDATSASFTTGRHFKVILAPSMDEKDAYINKQMVYRGFANWDVQTKHYLTENIVWSEDAVEEEVWDDDNDQESDKEDKEDENVDSNNTLPQTNETKAVATTTGGDSVDILSILTNGDFDLGNTDFLLALLPPELQKSLKDRNVDKALEHLKQLREESRKEKVLKSIAYKPVEDLEETGDIVEGPLLESCGLFHPEVFWSQQDCYIRIKINLAEISKFQLDYSDQILIFRALANEKYYWFEIILFGLINKESVTYASRGLYFEIKMEKFIKGEFWPRLVYDDFKFPWIKLDPDYIEQDDLSLIESMFKKGSKFRGPGAIEFNSDYDLISSGVPEPDSDLESVSSRSDIGEFTDLVHDSLDPDSD</sequence>
<evidence type="ECO:0000256" key="8">
    <source>
        <dbReference type="ARBA" id="ARBA00022840"/>
    </source>
</evidence>
<dbReference type="InterPro" id="IPR027417">
    <property type="entry name" value="P-loop_NTPase"/>
</dbReference>
<evidence type="ECO:0000256" key="7">
    <source>
        <dbReference type="ARBA" id="ARBA00022806"/>
    </source>
</evidence>
<dbReference type="PANTHER" id="PTHR22655:SF2">
    <property type="entry name" value="ATP-DEPENDENT RNA HELICASE TDRD12-RELATED"/>
    <property type="match status" value="1"/>
</dbReference>
<dbReference type="GO" id="GO:0016787">
    <property type="term" value="F:hydrolase activity"/>
    <property type="evidence" value="ECO:0007669"/>
    <property type="project" value="UniProtKB-KW"/>
</dbReference>
<evidence type="ECO:0000256" key="3">
    <source>
        <dbReference type="ARBA" id="ARBA00022737"/>
    </source>
</evidence>
<feature type="domain" description="Tudor" evidence="14">
    <location>
        <begin position="1565"/>
        <end position="1622"/>
    </location>
</feature>
<keyword evidence="8" id="KW-0067">ATP-binding</keyword>
<feature type="compositionally biased region" description="Basic and acidic residues" evidence="13">
    <location>
        <begin position="691"/>
        <end position="700"/>
    </location>
</feature>
<dbReference type="GO" id="GO:0051321">
    <property type="term" value="P:meiotic cell cycle"/>
    <property type="evidence" value="ECO:0007669"/>
    <property type="project" value="UniProtKB-KW"/>
</dbReference>
<dbReference type="Proteomes" id="UP001152798">
    <property type="component" value="Chromosome 1"/>
</dbReference>
<dbReference type="SMART" id="SM00333">
    <property type="entry name" value="TUDOR"/>
    <property type="match status" value="2"/>
</dbReference>
<feature type="compositionally biased region" description="Polar residues" evidence="13">
    <location>
        <begin position="486"/>
        <end position="496"/>
    </location>
</feature>
<dbReference type="Pfam" id="PF00567">
    <property type="entry name" value="TUDOR"/>
    <property type="match status" value="1"/>
</dbReference>
<feature type="region of interest" description="Disordered" evidence="13">
    <location>
        <begin position="1731"/>
        <end position="1770"/>
    </location>
</feature>
<keyword evidence="4" id="KW-0547">Nucleotide-binding</keyword>
<dbReference type="EC" id="3.6.4.13" evidence="1"/>
<dbReference type="SMART" id="SM00487">
    <property type="entry name" value="DEXDc"/>
    <property type="match status" value="1"/>
</dbReference>
<keyword evidence="2" id="KW-0217">Developmental protein</keyword>
<evidence type="ECO:0000256" key="1">
    <source>
        <dbReference type="ARBA" id="ARBA00012552"/>
    </source>
</evidence>
<feature type="compositionally biased region" description="Low complexity" evidence="13">
    <location>
        <begin position="543"/>
        <end position="577"/>
    </location>
</feature>
<evidence type="ECO:0000256" key="11">
    <source>
        <dbReference type="ARBA" id="ARBA00023254"/>
    </source>
</evidence>
<dbReference type="GO" id="GO:0003676">
    <property type="term" value="F:nucleic acid binding"/>
    <property type="evidence" value="ECO:0007669"/>
    <property type="project" value="InterPro"/>
</dbReference>
<dbReference type="InterPro" id="IPR011545">
    <property type="entry name" value="DEAD/DEAH_box_helicase_dom"/>
</dbReference>
<feature type="compositionally biased region" description="Acidic residues" evidence="13">
    <location>
        <begin position="1731"/>
        <end position="1753"/>
    </location>
</feature>
<keyword evidence="17" id="KW-1185">Reference proteome</keyword>
<evidence type="ECO:0000256" key="9">
    <source>
        <dbReference type="ARBA" id="ARBA00022871"/>
    </source>
</evidence>
<dbReference type="InterPro" id="IPR008978">
    <property type="entry name" value="HSP20-like_chaperone"/>
</dbReference>
<keyword evidence="5" id="KW-0221">Differentiation</keyword>
<feature type="domain" description="Tudor" evidence="14">
    <location>
        <begin position="1315"/>
        <end position="1379"/>
    </location>
</feature>
<gene>
    <name evidence="16" type="ORF">NEZAVI_LOCUS2394</name>
</gene>
<feature type="region of interest" description="Disordered" evidence="13">
    <location>
        <begin position="424"/>
        <end position="445"/>
    </location>
</feature>
<keyword evidence="9" id="KW-0744">Spermatogenesis</keyword>
<dbReference type="Gene3D" id="2.30.30.140">
    <property type="match status" value="2"/>
</dbReference>
<dbReference type="Pfam" id="PF00270">
    <property type="entry name" value="DEAD"/>
    <property type="match status" value="1"/>
</dbReference>
<evidence type="ECO:0000256" key="5">
    <source>
        <dbReference type="ARBA" id="ARBA00022782"/>
    </source>
</evidence>
<keyword evidence="3" id="KW-0677">Repeat</keyword>
<feature type="region of interest" description="Disordered" evidence="13">
    <location>
        <begin position="2001"/>
        <end position="2033"/>
    </location>
</feature>
<protein>
    <recommendedName>
        <fullName evidence="1">RNA helicase</fullName>
        <ecNumber evidence="1">3.6.4.13</ecNumber>
    </recommendedName>
</protein>
<feature type="compositionally biased region" description="Basic and acidic residues" evidence="13">
    <location>
        <begin position="2022"/>
        <end position="2033"/>
    </location>
</feature>
<feature type="region of interest" description="Disordered" evidence="13">
    <location>
        <begin position="486"/>
        <end position="588"/>
    </location>
</feature>
<feature type="compositionally biased region" description="Basic and acidic residues" evidence="13">
    <location>
        <begin position="532"/>
        <end position="541"/>
    </location>
</feature>
<dbReference type="SUPFAM" id="SSF52540">
    <property type="entry name" value="P-loop containing nucleoside triphosphate hydrolases"/>
    <property type="match status" value="1"/>
</dbReference>
<feature type="region of interest" description="Disordered" evidence="13">
    <location>
        <begin position="302"/>
        <end position="324"/>
    </location>
</feature>
<reference evidence="16" key="1">
    <citation type="submission" date="2022-01" db="EMBL/GenBank/DDBJ databases">
        <authorList>
            <person name="King R."/>
        </authorList>
    </citation>
    <scope>NUCLEOTIDE SEQUENCE</scope>
</reference>
<evidence type="ECO:0000313" key="16">
    <source>
        <dbReference type="EMBL" id="CAH1391361.1"/>
    </source>
</evidence>
<name>A0A9P0E455_NEZVI</name>
<dbReference type="Gene3D" id="2.60.40.790">
    <property type="match status" value="1"/>
</dbReference>
<dbReference type="GO" id="GO:0042078">
    <property type="term" value="P:germ-line stem cell division"/>
    <property type="evidence" value="ECO:0007669"/>
    <property type="project" value="TreeGrafter"/>
</dbReference>
<feature type="compositionally biased region" description="Basic and acidic residues" evidence="13">
    <location>
        <begin position="578"/>
        <end position="588"/>
    </location>
</feature>
<evidence type="ECO:0000259" key="14">
    <source>
        <dbReference type="SMART" id="SM00333"/>
    </source>
</evidence>
<dbReference type="GO" id="GO:0031047">
    <property type="term" value="P:regulatory ncRNA-mediated gene silencing"/>
    <property type="evidence" value="ECO:0007669"/>
    <property type="project" value="UniProtKB-KW"/>
</dbReference>
<feature type="region of interest" description="Disordered" evidence="13">
    <location>
        <begin position="646"/>
        <end position="700"/>
    </location>
</feature>
<dbReference type="InterPro" id="IPR035437">
    <property type="entry name" value="SNase_OB-fold_sf"/>
</dbReference>
<feature type="domain" description="Helicase ATP-binding" evidence="15">
    <location>
        <begin position="820"/>
        <end position="1012"/>
    </location>
</feature>
<dbReference type="CDD" id="cd20379">
    <property type="entry name" value="Tudor_dTUD-like"/>
    <property type="match status" value="1"/>
</dbReference>
<comment type="catalytic activity">
    <reaction evidence="12">
        <text>ATP + H2O = ADP + phosphate + H(+)</text>
        <dbReference type="Rhea" id="RHEA:13065"/>
        <dbReference type="ChEBI" id="CHEBI:15377"/>
        <dbReference type="ChEBI" id="CHEBI:15378"/>
        <dbReference type="ChEBI" id="CHEBI:30616"/>
        <dbReference type="ChEBI" id="CHEBI:43474"/>
        <dbReference type="ChEBI" id="CHEBI:456216"/>
        <dbReference type="EC" id="3.6.4.13"/>
    </reaction>
</comment>